<dbReference type="AlphaFoldDB" id="A0AAV7LSI4"/>
<proteinExistence type="predicted"/>
<dbReference type="Proteomes" id="UP001066276">
    <property type="component" value="Chromosome 11"/>
</dbReference>
<comment type="caution">
    <text evidence="1">The sequence shown here is derived from an EMBL/GenBank/DDBJ whole genome shotgun (WGS) entry which is preliminary data.</text>
</comment>
<dbReference type="EMBL" id="JANPWB010000015">
    <property type="protein sequence ID" value="KAJ1094072.1"/>
    <property type="molecule type" value="Genomic_DNA"/>
</dbReference>
<protein>
    <submittedName>
        <fullName evidence="1">Uncharacterized protein</fullName>
    </submittedName>
</protein>
<keyword evidence="2" id="KW-1185">Reference proteome</keyword>
<evidence type="ECO:0000313" key="1">
    <source>
        <dbReference type="EMBL" id="KAJ1094072.1"/>
    </source>
</evidence>
<accession>A0AAV7LSI4</accession>
<organism evidence="1 2">
    <name type="scientific">Pleurodeles waltl</name>
    <name type="common">Iberian ribbed newt</name>
    <dbReference type="NCBI Taxonomy" id="8319"/>
    <lineage>
        <taxon>Eukaryota</taxon>
        <taxon>Metazoa</taxon>
        <taxon>Chordata</taxon>
        <taxon>Craniata</taxon>
        <taxon>Vertebrata</taxon>
        <taxon>Euteleostomi</taxon>
        <taxon>Amphibia</taxon>
        <taxon>Batrachia</taxon>
        <taxon>Caudata</taxon>
        <taxon>Salamandroidea</taxon>
        <taxon>Salamandridae</taxon>
        <taxon>Pleurodelinae</taxon>
        <taxon>Pleurodeles</taxon>
    </lineage>
</organism>
<gene>
    <name evidence="1" type="ORF">NDU88_007157</name>
</gene>
<name>A0AAV7LSI4_PLEWA</name>
<reference evidence="1" key="1">
    <citation type="journal article" date="2022" name="bioRxiv">
        <title>Sequencing and chromosome-scale assembly of the giantPleurodeles waltlgenome.</title>
        <authorList>
            <person name="Brown T."/>
            <person name="Elewa A."/>
            <person name="Iarovenko S."/>
            <person name="Subramanian E."/>
            <person name="Araus A.J."/>
            <person name="Petzold A."/>
            <person name="Susuki M."/>
            <person name="Suzuki K.-i.T."/>
            <person name="Hayashi T."/>
            <person name="Toyoda A."/>
            <person name="Oliveira C."/>
            <person name="Osipova E."/>
            <person name="Leigh N.D."/>
            <person name="Simon A."/>
            <person name="Yun M.H."/>
        </authorList>
    </citation>
    <scope>NUCLEOTIDE SEQUENCE</scope>
    <source>
        <strain evidence="1">20211129_DDA</strain>
        <tissue evidence="1">Liver</tissue>
    </source>
</reference>
<evidence type="ECO:0000313" key="2">
    <source>
        <dbReference type="Proteomes" id="UP001066276"/>
    </source>
</evidence>
<sequence>MVIAASGLRGGWKSPSCSALRGCFPWGSPVVSDVRTTHLCLALQAPLAAAMRPERGVMAHSEFPAVTPWREDVIYAHAFSASSKRKRGERVFTRGLKKNRVRGPCTGHVSWTRAVHGEGLQGAWEEALTPGWP</sequence>